<keyword evidence="3" id="KW-1185">Reference proteome</keyword>
<dbReference type="Proteomes" id="UP000567885">
    <property type="component" value="Unassembled WGS sequence"/>
</dbReference>
<reference evidence="2 3" key="1">
    <citation type="submission" date="2020-05" db="EMBL/GenBank/DDBJ databases">
        <title>Identification and distribution of gene clusters putatively required for synthesis of sphingolipid metabolism inhibitors in phylogenetically diverse species of the filamentous fungus Fusarium.</title>
        <authorList>
            <person name="Kim H.-S."/>
            <person name="Busman M."/>
            <person name="Brown D.W."/>
            <person name="Divon H."/>
            <person name="Uhlig S."/>
            <person name="Proctor R.H."/>
        </authorList>
    </citation>
    <scope>NUCLEOTIDE SEQUENCE [LARGE SCALE GENOMIC DNA]</scope>
    <source>
        <strain evidence="2 3">NRRL 20693</strain>
    </source>
</reference>
<comment type="caution">
    <text evidence="2">The sequence shown here is derived from an EMBL/GenBank/DDBJ whole genome shotgun (WGS) entry which is preliminary data.</text>
</comment>
<dbReference type="PANTHER" id="PTHR34706">
    <property type="entry name" value="SLR1338 PROTEIN"/>
    <property type="match status" value="1"/>
</dbReference>
<organism evidence="2 3">
    <name type="scientific">Fusarium heterosporum</name>
    <dbReference type="NCBI Taxonomy" id="42747"/>
    <lineage>
        <taxon>Eukaryota</taxon>
        <taxon>Fungi</taxon>
        <taxon>Dikarya</taxon>
        <taxon>Ascomycota</taxon>
        <taxon>Pezizomycotina</taxon>
        <taxon>Sordariomycetes</taxon>
        <taxon>Hypocreomycetidae</taxon>
        <taxon>Hypocreales</taxon>
        <taxon>Nectriaceae</taxon>
        <taxon>Fusarium</taxon>
        <taxon>Fusarium heterosporum species complex</taxon>
    </lineage>
</organism>
<dbReference type="EMBL" id="JAAGWQ010000277">
    <property type="protein sequence ID" value="KAF5657594.1"/>
    <property type="molecule type" value="Genomic_DNA"/>
</dbReference>
<proteinExistence type="predicted"/>
<dbReference type="AlphaFoldDB" id="A0A8H5SPQ8"/>
<evidence type="ECO:0000256" key="1">
    <source>
        <dbReference type="SAM" id="MobiDB-lite"/>
    </source>
</evidence>
<protein>
    <submittedName>
        <fullName evidence="2">Uncharacterized protein</fullName>
    </submittedName>
</protein>
<feature type="compositionally biased region" description="Polar residues" evidence="1">
    <location>
        <begin position="81"/>
        <end position="97"/>
    </location>
</feature>
<feature type="region of interest" description="Disordered" evidence="1">
    <location>
        <begin position="72"/>
        <end position="97"/>
    </location>
</feature>
<evidence type="ECO:0000313" key="2">
    <source>
        <dbReference type="EMBL" id="KAF5657594.1"/>
    </source>
</evidence>
<sequence length="434" mass="47952">MSNPSTKSLIDKSFSCHLIGSSCELRHCQPRKRPAASRAFSHQAPLQKHHTFRIVNIAFGDGKEPFAARTNAEREVDEYDTCNSESESGTGTNTFRDTHRFSQTPAHVHRLTPAVATDYRPAYELTLKASSLSPRDASHDPYTSCGTVDKDKYAFFSTFDAILVIGDSGFMASSSWEKVRAPLSAFAPICTSLRARGGYYHIRDTRQIDKLFDFVQPLGSIPTGFARLHSIPTPYVSHLSRDAGDLKSTKPVNIIITDGSPGGDPESIIAHHAGELDKIKAIPHQDLKELDEGITERGVRDMEGHNQDRACGSNGNHNETSDETDSGYHTAKPCPPHQIQHSQHRLRVKIFSGPAWKPRQRSMSHGWKPLPIFLTPSRSCIVGTAAIVASRFGRDRGDLIPRGSSNGAMTVRQLYIMCPAFHPVVYQLKANPSR</sequence>
<dbReference type="PROSITE" id="PS51257">
    <property type="entry name" value="PROKAR_LIPOPROTEIN"/>
    <property type="match status" value="1"/>
</dbReference>
<name>A0A8H5SPQ8_FUSHE</name>
<dbReference type="PANTHER" id="PTHR34706:SF1">
    <property type="entry name" value="VWFA DOMAIN-CONTAINING PROTEIN"/>
    <property type="match status" value="1"/>
</dbReference>
<dbReference type="OrthoDB" id="2142040at2759"/>
<evidence type="ECO:0000313" key="3">
    <source>
        <dbReference type="Proteomes" id="UP000567885"/>
    </source>
</evidence>
<gene>
    <name evidence="2" type="ORF">FHETE_10353</name>
</gene>
<accession>A0A8H5SPQ8</accession>
<feature type="region of interest" description="Disordered" evidence="1">
    <location>
        <begin position="304"/>
        <end position="344"/>
    </location>
</feature>